<keyword evidence="3 10" id="KW-0716">Sensory transduction</keyword>
<dbReference type="GO" id="GO:0007165">
    <property type="term" value="P:signal transduction"/>
    <property type="evidence" value="ECO:0007669"/>
    <property type="project" value="UniProtKB-KW"/>
</dbReference>
<gene>
    <name evidence="11" type="ORF">Zmor_024945</name>
</gene>
<comment type="caution">
    <text evidence="11">The sequence shown here is derived from an EMBL/GenBank/DDBJ whole genome shotgun (WGS) entry which is preliminary data.</text>
</comment>
<evidence type="ECO:0000256" key="10">
    <source>
        <dbReference type="RuleBase" id="RU351113"/>
    </source>
</evidence>
<comment type="caution">
    <text evidence="10">Lacks conserved residue(s) required for the propagation of feature annotation.</text>
</comment>
<accession>A0AA38HRB8</accession>
<keyword evidence="12" id="KW-1185">Reference proteome</keyword>
<reference evidence="11" key="1">
    <citation type="journal article" date="2023" name="G3 (Bethesda)">
        <title>Whole genome assemblies of Zophobas morio and Tenebrio molitor.</title>
        <authorList>
            <person name="Kaur S."/>
            <person name="Stinson S.A."/>
            <person name="diCenzo G.C."/>
        </authorList>
    </citation>
    <scope>NUCLEOTIDE SEQUENCE</scope>
    <source>
        <strain evidence="11">QUZm001</strain>
    </source>
</reference>
<feature type="transmembrane region" description="Helical" evidence="10">
    <location>
        <begin position="181"/>
        <end position="203"/>
    </location>
</feature>
<evidence type="ECO:0000313" key="11">
    <source>
        <dbReference type="EMBL" id="KAJ3642136.1"/>
    </source>
</evidence>
<evidence type="ECO:0000256" key="3">
    <source>
        <dbReference type="ARBA" id="ARBA00022606"/>
    </source>
</evidence>
<protein>
    <recommendedName>
        <fullName evidence="10">Odorant receptor</fullName>
    </recommendedName>
</protein>
<evidence type="ECO:0000313" key="12">
    <source>
        <dbReference type="Proteomes" id="UP001168821"/>
    </source>
</evidence>
<dbReference type="GO" id="GO:0005549">
    <property type="term" value="F:odorant binding"/>
    <property type="evidence" value="ECO:0007669"/>
    <property type="project" value="InterPro"/>
</dbReference>
<dbReference type="GO" id="GO:0005886">
    <property type="term" value="C:plasma membrane"/>
    <property type="evidence" value="ECO:0007669"/>
    <property type="project" value="UniProtKB-SubCell"/>
</dbReference>
<keyword evidence="5 10" id="KW-0552">Olfaction</keyword>
<feature type="transmembrane region" description="Helical" evidence="10">
    <location>
        <begin position="31"/>
        <end position="48"/>
    </location>
</feature>
<feature type="transmembrane region" description="Helical" evidence="10">
    <location>
        <begin position="68"/>
        <end position="85"/>
    </location>
</feature>
<dbReference type="InterPro" id="IPR004117">
    <property type="entry name" value="7tm6_olfct_rcpt"/>
</dbReference>
<evidence type="ECO:0000256" key="5">
    <source>
        <dbReference type="ARBA" id="ARBA00022725"/>
    </source>
</evidence>
<keyword evidence="9 10" id="KW-0807">Transducer</keyword>
<feature type="transmembrane region" description="Helical" evidence="10">
    <location>
        <begin position="123"/>
        <end position="140"/>
    </location>
</feature>
<keyword evidence="2" id="KW-1003">Cell membrane</keyword>
<keyword evidence="6 10" id="KW-1133">Transmembrane helix</keyword>
<keyword evidence="8 10" id="KW-0675">Receptor</keyword>
<sequence>MITILGETLSYLRFNCIWPNKKDELNPPKSFYIKFILMLTSTSIILIGSGAHLTVSIQNNSNNITEDLVIIIAEIGVFYFIATFVSEQKDIAKIYLDLSDFDKYEKPHHFEKRNKQLLFLSRMYKTFIDIAIFNFCVYPFCTKHLCVKENETRSFKEVCGLLVTTWMPFDIEVFPIKQILYLWQCYTIVFTMKGAALISFAIMESMEHLVIRIQHFKVMLADAVDTQDEIVRMKRFSCCIEYHINIFDLGRRIDKYYTGCLFLHVLLSGALFGCIGYRFMQESLPLNALCIFMGWVLSLYIVCISGQHLIDEATSVAEAAYNSKWYDRDVQFQKNIIFIITRSQTPIVVHAGPFSYVSHIIILTIFKTAYSYLTLLNTASM</sequence>
<dbReference type="Pfam" id="PF02949">
    <property type="entry name" value="7tm_6"/>
    <property type="match status" value="1"/>
</dbReference>
<evidence type="ECO:0000256" key="4">
    <source>
        <dbReference type="ARBA" id="ARBA00022692"/>
    </source>
</evidence>
<organism evidence="11 12">
    <name type="scientific">Zophobas morio</name>
    <dbReference type="NCBI Taxonomy" id="2755281"/>
    <lineage>
        <taxon>Eukaryota</taxon>
        <taxon>Metazoa</taxon>
        <taxon>Ecdysozoa</taxon>
        <taxon>Arthropoda</taxon>
        <taxon>Hexapoda</taxon>
        <taxon>Insecta</taxon>
        <taxon>Pterygota</taxon>
        <taxon>Neoptera</taxon>
        <taxon>Endopterygota</taxon>
        <taxon>Coleoptera</taxon>
        <taxon>Polyphaga</taxon>
        <taxon>Cucujiformia</taxon>
        <taxon>Tenebrionidae</taxon>
        <taxon>Zophobas</taxon>
    </lineage>
</organism>
<evidence type="ECO:0000256" key="2">
    <source>
        <dbReference type="ARBA" id="ARBA00022475"/>
    </source>
</evidence>
<evidence type="ECO:0000256" key="1">
    <source>
        <dbReference type="ARBA" id="ARBA00004651"/>
    </source>
</evidence>
<keyword evidence="7 10" id="KW-0472">Membrane</keyword>
<keyword evidence="4 10" id="KW-0812">Transmembrane</keyword>
<proteinExistence type="inferred from homology"/>
<comment type="similarity">
    <text evidence="10">Belongs to the insect chemoreceptor superfamily. Heteromeric odorant receptor channel (TC 1.A.69) family.</text>
</comment>
<feature type="transmembrane region" description="Helical" evidence="10">
    <location>
        <begin position="256"/>
        <end position="280"/>
    </location>
</feature>
<evidence type="ECO:0000256" key="9">
    <source>
        <dbReference type="ARBA" id="ARBA00023224"/>
    </source>
</evidence>
<comment type="subcellular location">
    <subcellularLocation>
        <location evidence="1 10">Cell membrane</location>
        <topology evidence="1 10">Multi-pass membrane protein</topology>
    </subcellularLocation>
</comment>
<dbReference type="PANTHER" id="PTHR21137">
    <property type="entry name" value="ODORANT RECEPTOR"/>
    <property type="match status" value="1"/>
</dbReference>
<evidence type="ECO:0000256" key="8">
    <source>
        <dbReference type="ARBA" id="ARBA00023170"/>
    </source>
</evidence>
<dbReference type="Proteomes" id="UP001168821">
    <property type="component" value="Unassembled WGS sequence"/>
</dbReference>
<dbReference type="EMBL" id="JALNTZ010000008">
    <property type="protein sequence ID" value="KAJ3642136.1"/>
    <property type="molecule type" value="Genomic_DNA"/>
</dbReference>
<feature type="transmembrane region" description="Helical" evidence="10">
    <location>
        <begin position="286"/>
        <end position="304"/>
    </location>
</feature>
<evidence type="ECO:0000256" key="6">
    <source>
        <dbReference type="ARBA" id="ARBA00022989"/>
    </source>
</evidence>
<dbReference type="PANTHER" id="PTHR21137:SF35">
    <property type="entry name" value="ODORANT RECEPTOR 19A-RELATED"/>
    <property type="match status" value="1"/>
</dbReference>
<evidence type="ECO:0000256" key="7">
    <source>
        <dbReference type="ARBA" id="ARBA00023136"/>
    </source>
</evidence>
<dbReference type="GO" id="GO:0004984">
    <property type="term" value="F:olfactory receptor activity"/>
    <property type="evidence" value="ECO:0007669"/>
    <property type="project" value="InterPro"/>
</dbReference>
<dbReference type="AlphaFoldDB" id="A0AA38HRB8"/>
<name>A0AA38HRB8_9CUCU</name>